<comment type="caution">
    <text evidence="2">The sequence shown here is derived from an EMBL/GenBank/DDBJ whole genome shotgun (WGS) entry which is preliminary data.</text>
</comment>
<evidence type="ECO:0000313" key="2">
    <source>
        <dbReference type="EMBL" id="PAA59242.1"/>
    </source>
</evidence>
<dbReference type="AlphaFoldDB" id="A0A267EES9"/>
<name>A0A267EES9_9PLAT</name>
<protein>
    <submittedName>
        <fullName evidence="2">Uncharacterized protein</fullName>
    </submittedName>
</protein>
<dbReference type="PANTHER" id="PTHR24216">
    <property type="entry name" value="PAXILLIN-RELATED"/>
    <property type="match status" value="1"/>
</dbReference>
<sequence length="741" mass="81781">MTGSSSIVTRKLVPAPAAPESRNLNNLANVNNSSHYPPVPYPPLADSSDYEVQVHVNFQTREMRLLRVQGVADTEGADVLLFTRQKCRDDCADSACQACRTQKLYQDRAGDPQGSVPFTPHQEYLYCLRFDKQPITALLALTPREQDVEVQEKGVLAYWFMKWLERAKILNPTGAVDEIGSRPLGIKPVASAPAEPAPVQQAEPQPSPPPPPPPPTSLPPPPPPPPPPSEVEDPYDQLKEEAPQAEDQAPQAEDQAPQAEYQAPQAEECPHKQTSDYLPNMQVIYQVKKDQLGVVLPKPEQLTRPIDIILISHEEGNSKVQSVTMEPGAVKSGSNLVALRNMAYTLRVQLHGLGRPVDLLDFITEQKILRVQESKDAPKQLNFLMERLIEQRGTFVLHITFDEKIVEVGTKPLGEFYLDVDVDAHRMLIGTIKSHVAKHYRVEKVLKETNSNILLADKQLVFEGGVDPDSLTIRESIPIERMSDYLITVVDPTTKQTLPTSVLAFQRNALYVKEIKNSDVRLHVTVQRQPTMVSQSSNANNWRSAASPLISVDRQDPSDPSSAFHCPFRSGWNCFRIHHSACAEGDRPLLSSVGSASPAESVRDAETATAATGQLATSSTSEPVSGRRSSAAKSASFSLDVDLPALKARLLPCGETAAAQPPRSALFIIYEESYDGKLRSTPCHLGQAFKVKHWCKYTVKCVESDCLNPLLTFCITDKEVADVRACSSSVRLSKRFVHEVV</sequence>
<reference evidence="2 3" key="1">
    <citation type="submission" date="2017-06" db="EMBL/GenBank/DDBJ databases">
        <title>A platform for efficient transgenesis in Macrostomum lignano, a flatworm model organism for stem cell research.</title>
        <authorList>
            <person name="Berezikov E."/>
        </authorList>
    </citation>
    <scope>NUCLEOTIDE SEQUENCE [LARGE SCALE GENOMIC DNA]</scope>
    <source>
        <strain evidence="2">DV1</strain>
        <tissue evidence="2">Whole organism</tissue>
    </source>
</reference>
<accession>A0A267EES9</accession>
<gene>
    <name evidence="2" type="ORF">BOX15_Mlig006396g1</name>
</gene>
<dbReference type="Proteomes" id="UP000215902">
    <property type="component" value="Unassembled WGS sequence"/>
</dbReference>
<dbReference type="EMBL" id="NIVC01002284">
    <property type="protein sequence ID" value="PAA59242.1"/>
    <property type="molecule type" value="Genomic_DNA"/>
</dbReference>
<proteinExistence type="predicted"/>
<feature type="compositionally biased region" description="Low complexity" evidence="1">
    <location>
        <begin position="245"/>
        <end position="267"/>
    </location>
</feature>
<evidence type="ECO:0000313" key="3">
    <source>
        <dbReference type="Proteomes" id="UP000215902"/>
    </source>
</evidence>
<evidence type="ECO:0000256" key="1">
    <source>
        <dbReference type="SAM" id="MobiDB-lite"/>
    </source>
</evidence>
<keyword evidence="3" id="KW-1185">Reference proteome</keyword>
<feature type="compositionally biased region" description="Polar residues" evidence="1">
    <location>
        <begin position="609"/>
        <end position="623"/>
    </location>
</feature>
<feature type="region of interest" description="Disordered" evidence="1">
    <location>
        <begin position="187"/>
        <end position="273"/>
    </location>
</feature>
<feature type="compositionally biased region" description="Low complexity" evidence="1">
    <location>
        <begin position="188"/>
        <end position="204"/>
    </location>
</feature>
<organism evidence="2 3">
    <name type="scientific">Macrostomum lignano</name>
    <dbReference type="NCBI Taxonomy" id="282301"/>
    <lineage>
        <taxon>Eukaryota</taxon>
        <taxon>Metazoa</taxon>
        <taxon>Spiralia</taxon>
        <taxon>Lophotrochozoa</taxon>
        <taxon>Platyhelminthes</taxon>
        <taxon>Rhabditophora</taxon>
        <taxon>Macrostomorpha</taxon>
        <taxon>Macrostomida</taxon>
        <taxon>Macrostomidae</taxon>
        <taxon>Macrostomum</taxon>
    </lineage>
</organism>
<feature type="compositionally biased region" description="Pro residues" evidence="1">
    <location>
        <begin position="205"/>
        <end position="229"/>
    </location>
</feature>
<feature type="region of interest" description="Disordered" evidence="1">
    <location>
        <begin position="593"/>
        <end position="629"/>
    </location>
</feature>